<proteinExistence type="predicted"/>
<keyword evidence="2" id="KW-1133">Transmembrane helix</keyword>
<evidence type="ECO:0000313" key="3">
    <source>
        <dbReference type="EMBL" id="MUI59018.1"/>
    </source>
</evidence>
<dbReference type="EMBL" id="WOAJ01000005">
    <property type="protein sequence ID" value="MUI59018.1"/>
    <property type="molecule type" value="Genomic_DNA"/>
</dbReference>
<protein>
    <submittedName>
        <fullName evidence="3">Magnesium transporter</fullName>
    </submittedName>
</protein>
<keyword evidence="2" id="KW-0472">Membrane</keyword>
<keyword evidence="2" id="KW-0812">Transmembrane</keyword>
<name>A0A6A9K4W3_PSEAI</name>
<evidence type="ECO:0000256" key="1">
    <source>
        <dbReference type="SAM" id="MobiDB-lite"/>
    </source>
</evidence>
<reference evidence="3" key="1">
    <citation type="submission" date="2019-11" db="EMBL/GenBank/DDBJ databases">
        <title>Genomes of ocular Pseudomonas aeruginosa isolates.</title>
        <authorList>
            <person name="Khan M."/>
            <person name="Rice S.A."/>
            <person name="Willcox M.D.P."/>
            <person name="Stapleton F."/>
        </authorList>
    </citation>
    <scope>NUCLEOTIDE SEQUENCE</scope>
    <source>
        <strain evidence="3">PA206</strain>
    </source>
</reference>
<organism evidence="3">
    <name type="scientific">Pseudomonas aeruginosa</name>
    <dbReference type="NCBI Taxonomy" id="287"/>
    <lineage>
        <taxon>Bacteria</taxon>
        <taxon>Pseudomonadati</taxon>
        <taxon>Pseudomonadota</taxon>
        <taxon>Gammaproteobacteria</taxon>
        <taxon>Pseudomonadales</taxon>
        <taxon>Pseudomonadaceae</taxon>
        <taxon>Pseudomonas</taxon>
    </lineage>
</organism>
<gene>
    <name evidence="3" type="ORF">GNQ20_14520</name>
</gene>
<evidence type="ECO:0000256" key="2">
    <source>
        <dbReference type="SAM" id="Phobius"/>
    </source>
</evidence>
<sequence>MLRKKPTTPADLPLAGAAGSTDRGYRPLPVHPGNRPSEDGRHAMNRHYYISDNLDELERLEAELEASGIATEQIHVLSEKDAETGQRHLHEVSPFMKKDVVRSGRVGLLVGLALAIVALAIVAVAFAYASGWTETAAGWIPVIFLGAVLCAFCLWEGSFFGLQRTNRVFRPFEERLHQGQHLFFVDVKNAQEPILVNVVSHHPRLQDAGTGPAVSPVLLGWQQRWRQFRRMV</sequence>
<feature type="transmembrane region" description="Helical" evidence="2">
    <location>
        <begin position="106"/>
        <end position="130"/>
    </location>
</feature>
<accession>A0A6A9K4W3</accession>
<feature type="region of interest" description="Disordered" evidence="1">
    <location>
        <begin position="1"/>
        <end position="42"/>
    </location>
</feature>
<comment type="caution">
    <text evidence="3">The sequence shown here is derived from an EMBL/GenBank/DDBJ whole genome shotgun (WGS) entry which is preliminary data.</text>
</comment>
<dbReference type="AlphaFoldDB" id="A0A6A9K4W3"/>
<feature type="transmembrane region" description="Helical" evidence="2">
    <location>
        <begin position="136"/>
        <end position="155"/>
    </location>
</feature>